<dbReference type="InterPro" id="IPR011600">
    <property type="entry name" value="Pept_C14_caspase"/>
</dbReference>
<comment type="similarity">
    <text evidence="1">Belongs to the peptidase C14A family.</text>
</comment>
<dbReference type="PANTHER" id="PTHR22576:SF37">
    <property type="entry name" value="MUCOSA-ASSOCIATED LYMPHOID TISSUE LYMPHOMA TRANSLOCATION PROTEIN 1"/>
    <property type="match status" value="1"/>
</dbReference>
<name>A0A814UYX3_9BILA</name>
<dbReference type="Proteomes" id="UP000681722">
    <property type="component" value="Unassembled WGS sequence"/>
</dbReference>
<dbReference type="GO" id="GO:0004197">
    <property type="term" value="F:cysteine-type endopeptidase activity"/>
    <property type="evidence" value="ECO:0007669"/>
    <property type="project" value="InterPro"/>
</dbReference>
<dbReference type="InterPro" id="IPR052039">
    <property type="entry name" value="Caspase-related_regulators"/>
</dbReference>
<feature type="region of interest" description="Disordered" evidence="2">
    <location>
        <begin position="391"/>
        <end position="417"/>
    </location>
</feature>
<dbReference type="Proteomes" id="UP000663829">
    <property type="component" value="Unassembled WGS sequence"/>
</dbReference>
<dbReference type="InterPro" id="IPR015917">
    <property type="entry name" value="Pept_C14A"/>
</dbReference>
<feature type="compositionally biased region" description="Low complexity" evidence="2">
    <location>
        <begin position="347"/>
        <end position="363"/>
    </location>
</feature>
<dbReference type="EMBL" id="CAJNOK010012522">
    <property type="protein sequence ID" value="CAF1165125.1"/>
    <property type="molecule type" value="Genomic_DNA"/>
</dbReference>
<dbReference type="PROSITE" id="PS50208">
    <property type="entry name" value="CASPASE_P20"/>
    <property type="match status" value="1"/>
</dbReference>
<dbReference type="GO" id="GO:0006508">
    <property type="term" value="P:proteolysis"/>
    <property type="evidence" value="ECO:0007669"/>
    <property type="project" value="InterPro"/>
</dbReference>
<reference evidence="5" key="1">
    <citation type="submission" date="2021-02" db="EMBL/GenBank/DDBJ databases">
        <authorList>
            <person name="Nowell W R."/>
        </authorList>
    </citation>
    <scope>NUCLEOTIDE SEQUENCE</scope>
</reference>
<gene>
    <name evidence="5" type="ORF">GPM918_LOCUS22707</name>
    <name evidence="4" type="ORF">OVA965_LOCUS22290</name>
    <name evidence="6" type="ORF">SRO942_LOCUS22706</name>
    <name evidence="7" type="ORF">TMI583_LOCUS23004</name>
</gene>
<evidence type="ECO:0000313" key="6">
    <source>
        <dbReference type="EMBL" id="CAF3945414.1"/>
    </source>
</evidence>
<comment type="caution">
    <text evidence="5">The sequence shown here is derived from an EMBL/GenBank/DDBJ whole genome shotgun (WGS) entry which is preliminary data.</text>
</comment>
<proteinExistence type="inferred from homology"/>
<evidence type="ECO:0000313" key="4">
    <source>
        <dbReference type="EMBL" id="CAF1165125.1"/>
    </source>
</evidence>
<evidence type="ECO:0000256" key="2">
    <source>
        <dbReference type="SAM" id="MobiDB-lite"/>
    </source>
</evidence>
<dbReference type="Proteomes" id="UP000682733">
    <property type="component" value="Unassembled WGS sequence"/>
</dbReference>
<dbReference type="InterPro" id="IPR001309">
    <property type="entry name" value="Pept_C14_p20"/>
</dbReference>
<evidence type="ECO:0000313" key="5">
    <source>
        <dbReference type="EMBL" id="CAF1181119.1"/>
    </source>
</evidence>
<dbReference type="SMART" id="SM00115">
    <property type="entry name" value="CASc"/>
    <property type="match status" value="1"/>
</dbReference>
<dbReference type="Pfam" id="PF00656">
    <property type="entry name" value="Peptidase_C14"/>
    <property type="match status" value="1"/>
</dbReference>
<dbReference type="InterPro" id="IPR029030">
    <property type="entry name" value="Caspase-like_dom_sf"/>
</dbReference>
<evidence type="ECO:0000256" key="1">
    <source>
        <dbReference type="ARBA" id="ARBA00010134"/>
    </source>
</evidence>
<dbReference type="OrthoDB" id="417046at2759"/>
<feature type="region of interest" description="Disordered" evidence="2">
    <location>
        <begin position="283"/>
        <end position="323"/>
    </location>
</feature>
<protein>
    <recommendedName>
        <fullName evidence="3">Caspase family p20 domain-containing protein</fullName>
    </recommendedName>
</protein>
<dbReference type="Gene3D" id="3.40.50.1460">
    <property type="match status" value="1"/>
</dbReference>
<evidence type="ECO:0000259" key="3">
    <source>
        <dbReference type="PROSITE" id="PS50208"/>
    </source>
</evidence>
<dbReference type="Proteomes" id="UP000677228">
    <property type="component" value="Unassembled WGS sequence"/>
</dbReference>
<dbReference type="EMBL" id="CAJOBC010007862">
    <property type="protein sequence ID" value="CAF3945414.1"/>
    <property type="molecule type" value="Genomic_DNA"/>
</dbReference>
<dbReference type="PANTHER" id="PTHR22576">
    <property type="entry name" value="MUCOSA ASSOCIATED LYMPHOID TISSUE LYMPHOMA TRANSLOCATION PROTEIN 1/PARACASPASE"/>
    <property type="match status" value="1"/>
</dbReference>
<dbReference type="EMBL" id="CAJOBA010034044">
    <property type="protein sequence ID" value="CAF3976804.1"/>
    <property type="molecule type" value="Genomic_DNA"/>
</dbReference>
<evidence type="ECO:0000313" key="7">
    <source>
        <dbReference type="EMBL" id="CAF3976804.1"/>
    </source>
</evidence>
<dbReference type="AlphaFoldDB" id="A0A814UYX3"/>
<sequence length="453" mass="51944">MHTTNNPRKLALIIGNNKYTQNPLKNCVNDANDLSRALESIEFHVTKKTDLIYREMDQTIDRFVRSIQPNDFVVFFFSGHGTQWEDQNYLLPCDDDRIYDQNDMKYHAINAQRVLEKMSAQDPYVIVFLLDCCRNYCVPNAARSRSILPSGLNQMIAPSGSLIAFACAPGQTASDGSSNNRNGMFTTHLLKHITREGEDIEMVLRDVAYGVETETNKKQRPYRTSCITKTGVYLVPPSRNPNGKYMYTLLLLRIYIKLILVDLLKNALMSEIEKAKQNTYTFPVDQHDVDRNQQPNNLYMSHPQSNQQATPINQPYSQQNYDQSSWQQQDLASYYYQQNPPNQDFYQQSPSNNFSNQSRPPNSTLESFFHQIGASQYEANPTIITANQRSFQPPSGFTPNYGGTSFGGGGYPADPSVAYPQQQYQQQYNQQPGYYYNHNNNSYSNTQQYGQQY</sequence>
<dbReference type="SUPFAM" id="SSF52129">
    <property type="entry name" value="Caspase-like"/>
    <property type="match status" value="1"/>
</dbReference>
<feature type="region of interest" description="Disordered" evidence="2">
    <location>
        <begin position="338"/>
        <end position="365"/>
    </location>
</feature>
<dbReference type="EMBL" id="CAJNOQ010007861">
    <property type="protein sequence ID" value="CAF1181119.1"/>
    <property type="molecule type" value="Genomic_DNA"/>
</dbReference>
<organism evidence="5 8">
    <name type="scientific">Didymodactylos carnosus</name>
    <dbReference type="NCBI Taxonomy" id="1234261"/>
    <lineage>
        <taxon>Eukaryota</taxon>
        <taxon>Metazoa</taxon>
        <taxon>Spiralia</taxon>
        <taxon>Gnathifera</taxon>
        <taxon>Rotifera</taxon>
        <taxon>Eurotatoria</taxon>
        <taxon>Bdelloidea</taxon>
        <taxon>Philodinida</taxon>
        <taxon>Philodinidae</taxon>
        <taxon>Didymodactylos</taxon>
    </lineage>
</organism>
<evidence type="ECO:0000313" key="8">
    <source>
        <dbReference type="Proteomes" id="UP000663829"/>
    </source>
</evidence>
<feature type="compositionally biased region" description="Polar residues" evidence="2">
    <location>
        <begin position="292"/>
        <end position="315"/>
    </location>
</feature>
<feature type="domain" description="Caspase family p20" evidence="3">
    <location>
        <begin position="7"/>
        <end position="134"/>
    </location>
</feature>
<keyword evidence="8" id="KW-1185">Reference proteome</keyword>
<accession>A0A814UYX3</accession>